<sequence length="88" mass="9905">MIAGNTLCFDGGAFDVISISNPSGEYLMQIGKRRAAKGARRGGGRIYVVGSFHIRFRDERSRRLRVSVGCVRRPRRLHRATTSRQVSR</sequence>
<name>A0A4C1ZKB7_EUMVA</name>
<organism evidence="1 2">
    <name type="scientific">Eumeta variegata</name>
    <name type="common">Bagworm moth</name>
    <name type="synonym">Eumeta japonica</name>
    <dbReference type="NCBI Taxonomy" id="151549"/>
    <lineage>
        <taxon>Eukaryota</taxon>
        <taxon>Metazoa</taxon>
        <taxon>Ecdysozoa</taxon>
        <taxon>Arthropoda</taxon>
        <taxon>Hexapoda</taxon>
        <taxon>Insecta</taxon>
        <taxon>Pterygota</taxon>
        <taxon>Neoptera</taxon>
        <taxon>Endopterygota</taxon>
        <taxon>Lepidoptera</taxon>
        <taxon>Glossata</taxon>
        <taxon>Ditrysia</taxon>
        <taxon>Tineoidea</taxon>
        <taxon>Psychidae</taxon>
        <taxon>Oiketicinae</taxon>
        <taxon>Eumeta</taxon>
    </lineage>
</organism>
<gene>
    <name evidence="1" type="ORF">EVAR_64104_1</name>
</gene>
<keyword evidence="2" id="KW-1185">Reference proteome</keyword>
<proteinExistence type="predicted"/>
<dbReference type="EMBL" id="BGZK01001827">
    <property type="protein sequence ID" value="GBP86975.1"/>
    <property type="molecule type" value="Genomic_DNA"/>
</dbReference>
<evidence type="ECO:0000313" key="1">
    <source>
        <dbReference type="EMBL" id="GBP86975.1"/>
    </source>
</evidence>
<protein>
    <submittedName>
        <fullName evidence="1">Uncharacterized protein</fullName>
    </submittedName>
</protein>
<dbReference type="Proteomes" id="UP000299102">
    <property type="component" value="Unassembled WGS sequence"/>
</dbReference>
<reference evidence="1 2" key="1">
    <citation type="journal article" date="2019" name="Commun. Biol.">
        <title>The bagworm genome reveals a unique fibroin gene that provides high tensile strength.</title>
        <authorList>
            <person name="Kono N."/>
            <person name="Nakamura H."/>
            <person name="Ohtoshi R."/>
            <person name="Tomita M."/>
            <person name="Numata K."/>
            <person name="Arakawa K."/>
        </authorList>
    </citation>
    <scope>NUCLEOTIDE SEQUENCE [LARGE SCALE GENOMIC DNA]</scope>
</reference>
<accession>A0A4C1ZKB7</accession>
<dbReference type="AlphaFoldDB" id="A0A4C1ZKB7"/>
<comment type="caution">
    <text evidence="1">The sequence shown here is derived from an EMBL/GenBank/DDBJ whole genome shotgun (WGS) entry which is preliminary data.</text>
</comment>
<evidence type="ECO:0000313" key="2">
    <source>
        <dbReference type="Proteomes" id="UP000299102"/>
    </source>
</evidence>